<dbReference type="RefSeq" id="WP_134167917.1">
    <property type="nucleotide sequence ID" value="NZ_SODD01000003.1"/>
</dbReference>
<dbReference type="CDD" id="cd11537">
    <property type="entry name" value="NTP-PPase_RS21-C6_like"/>
    <property type="match status" value="1"/>
</dbReference>
<evidence type="ECO:0000313" key="2">
    <source>
        <dbReference type="Proteomes" id="UP000294743"/>
    </source>
</evidence>
<dbReference type="PANTHER" id="PTHR46523:SF1">
    <property type="entry name" value="DCTP PYROPHOSPHATASE 1"/>
    <property type="match status" value="1"/>
</dbReference>
<reference evidence="1 2" key="1">
    <citation type="submission" date="2019-03" db="EMBL/GenBank/DDBJ databases">
        <title>Genomic Encyclopedia of Type Strains, Phase IV (KMG-IV): sequencing the most valuable type-strain genomes for metagenomic binning, comparative biology and taxonomic classification.</title>
        <authorList>
            <person name="Goeker M."/>
        </authorList>
    </citation>
    <scope>NUCLEOTIDE SEQUENCE [LARGE SCALE GENOMIC DNA]</scope>
    <source>
        <strain evidence="1 2">DSM 28867</strain>
    </source>
</reference>
<keyword evidence="1" id="KW-0378">Hydrolase</keyword>
<dbReference type="AlphaFoldDB" id="A0A4R8A596"/>
<organism evidence="1 2">
    <name type="scientific">Breznakia blatticola</name>
    <dbReference type="NCBI Taxonomy" id="1754012"/>
    <lineage>
        <taxon>Bacteria</taxon>
        <taxon>Bacillati</taxon>
        <taxon>Bacillota</taxon>
        <taxon>Erysipelotrichia</taxon>
        <taxon>Erysipelotrichales</taxon>
        <taxon>Erysipelotrichaceae</taxon>
        <taxon>Breznakia</taxon>
    </lineage>
</organism>
<dbReference type="SUPFAM" id="SSF101386">
    <property type="entry name" value="all-alpha NTP pyrophosphatases"/>
    <property type="match status" value="1"/>
</dbReference>
<dbReference type="PIRSF" id="PIRSF029826">
    <property type="entry name" value="UCP029826_pph"/>
    <property type="match status" value="1"/>
</dbReference>
<evidence type="ECO:0000313" key="1">
    <source>
        <dbReference type="EMBL" id="TDW25814.1"/>
    </source>
</evidence>
<proteinExistence type="predicted"/>
<name>A0A4R8A596_9FIRM</name>
<dbReference type="OrthoDB" id="9791898at2"/>
<dbReference type="GO" id="GO:0009143">
    <property type="term" value="P:nucleoside triphosphate catabolic process"/>
    <property type="evidence" value="ECO:0007669"/>
    <property type="project" value="InterPro"/>
</dbReference>
<sequence length="105" mass="12410">MNEIMERLRKFNQDRDWDQYHQPANLAKSIVIESAELLECFQWDNDNFNKQHVAEELADVLCYAFQLADSLHMNITEIMNDKIDKNAIKYPIEKAKGSSKKYNEL</sequence>
<dbReference type="InterPro" id="IPR025984">
    <property type="entry name" value="DCTPP"/>
</dbReference>
<accession>A0A4R8A596</accession>
<dbReference type="GO" id="GO:0047429">
    <property type="term" value="F:nucleoside triphosphate diphosphatase activity"/>
    <property type="evidence" value="ECO:0007669"/>
    <property type="project" value="InterPro"/>
</dbReference>
<keyword evidence="2" id="KW-1185">Reference proteome</keyword>
<dbReference type="Gene3D" id="1.10.287.1080">
    <property type="entry name" value="MazG-like"/>
    <property type="match status" value="1"/>
</dbReference>
<gene>
    <name evidence="1" type="ORF">EDD63_103102</name>
</gene>
<protein>
    <submittedName>
        <fullName evidence="1">NTP pyrophosphatase (Non-canonical NTP hydrolase)</fullName>
    </submittedName>
</protein>
<dbReference type="EMBL" id="SODD01000003">
    <property type="protein sequence ID" value="TDW25814.1"/>
    <property type="molecule type" value="Genomic_DNA"/>
</dbReference>
<dbReference type="Pfam" id="PF12643">
    <property type="entry name" value="MazG-like"/>
    <property type="match status" value="1"/>
</dbReference>
<dbReference type="InterPro" id="IPR052555">
    <property type="entry name" value="dCTP_Pyrophosphatase"/>
</dbReference>
<comment type="caution">
    <text evidence="1">The sequence shown here is derived from an EMBL/GenBank/DDBJ whole genome shotgun (WGS) entry which is preliminary data.</text>
</comment>
<dbReference type="PANTHER" id="PTHR46523">
    <property type="entry name" value="DCTP PYROPHOSPHATASE 1"/>
    <property type="match status" value="1"/>
</dbReference>
<dbReference type="Proteomes" id="UP000294743">
    <property type="component" value="Unassembled WGS sequence"/>
</dbReference>